<feature type="region of interest" description="Disordered" evidence="1">
    <location>
        <begin position="1"/>
        <end position="23"/>
    </location>
</feature>
<evidence type="ECO:0000313" key="4">
    <source>
        <dbReference type="Proteomes" id="UP000198923"/>
    </source>
</evidence>
<feature type="transmembrane region" description="Helical" evidence="2">
    <location>
        <begin position="125"/>
        <end position="150"/>
    </location>
</feature>
<keyword evidence="2" id="KW-0812">Transmembrane</keyword>
<dbReference type="STRING" id="504805.SAMN05421505_10980"/>
<name>A0A1G7Y370_9ACTN</name>
<proteinExistence type="predicted"/>
<dbReference type="Proteomes" id="UP000198923">
    <property type="component" value="Unassembled WGS sequence"/>
</dbReference>
<dbReference type="AlphaFoldDB" id="A0A1G7Y370"/>
<evidence type="ECO:0000313" key="3">
    <source>
        <dbReference type="EMBL" id="SDG90844.1"/>
    </source>
</evidence>
<feature type="transmembrane region" description="Helical" evidence="2">
    <location>
        <begin position="27"/>
        <end position="49"/>
    </location>
</feature>
<dbReference type="Pfam" id="PF19608">
    <property type="entry name" value="DUF6113"/>
    <property type="match status" value="1"/>
</dbReference>
<reference evidence="3 4" key="1">
    <citation type="submission" date="2016-10" db="EMBL/GenBank/DDBJ databases">
        <authorList>
            <person name="de Groot N.N."/>
        </authorList>
    </citation>
    <scope>NUCLEOTIDE SEQUENCE [LARGE SCALE GENOMIC DNA]</scope>
    <source>
        <strain evidence="3 4">CPCC 201354</strain>
    </source>
</reference>
<keyword evidence="2" id="KW-0472">Membrane</keyword>
<evidence type="ECO:0000256" key="2">
    <source>
        <dbReference type="SAM" id="Phobius"/>
    </source>
</evidence>
<sequence>MHMSETPLAPAHETGPEPEPRGPKIPAAATAAALYAVLFVLGLVLGAIGAFEHTWYLGRDIPIAAIVSLMLLFAVVHGLGRLARSRLAAAVTALAWGLVSTALLAQRPAGDLVFTDDTASQIYVYGGFAVLLAAVVLVPAAPGASGSWLLRSPIPGSK</sequence>
<organism evidence="3 4">
    <name type="scientific">Sinosporangium album</name>
    <dbReference type="NCBI Taxonomy" id="504805"/>
    <lineage>
        <taxon>Bacteria</taxon>
        <taxon>Bacillati</taxon>
        <taxon>Actinomycetota</taxon>
        <taxon>Actinomycetes</taxon>
        <taxon>Streptosporangiales</taxon>
        <taxon>Streptosporangiaceae</taxon>
        <taxon>Sinosporangium</taxon>
    </lineage>
</organism>
<gene>
    <name evidence="3" type="ORF">SAMN05421505_10980</name>
</gene>
<feature type="transmembrane region" description="Helical" evidence="2">
    <location>
        <begin position="87"/>
        <end position="105"/>
    </location>
</feature>
<accession>A0A1G7Y370</accession>
<keyword evidence="4" id="KW-1185">Reference proteome</keyword>
<keyword evidence="2" id="KW-1133">Transmembrane helix</keyword>
<dbReference type="EMBL" id="FNCN01000009">
    <property type="protein sequence ID" value="SDG90844.1"/>
    <property type="molecule type" value="Genomic_DNA"/>
</dbReference>
<protein>
    <submittedName>
        <fullName evidence="3">Uncharacterized protein</fullName>
    </submittedName>
</protein>
<evidence type="ECO:0000256" key="1">
    <source>
        <dbReference type="SAM" id="MobiDB-lite"/>
    </source>
</evidence>
<feature type="transmembrane region" description="Helical" evidence="2">
    <location>
        <begin position="61"/>
        <end position="80"/>
    </location>
</feature>
<dbReference type="InterPro" id="IPR046095">
    <property type="entry name" value="DUF6113"/>
</dbReference>